<feature type="region of interest" description="Disordered" evidence="1">
    <location>
        <begin position="87"/>
        <end position="112"/>
    </location>
</feature>
<feature type="compositionally biased region" description="Basic and acidic residues" evidence="1">
    <location>
        <begin position="1"/>
        <end position="15"/>
    </location>
</feature>
<dbReference type="AlphaFoldDB" id="A0AAV4EDR6"/>
<dbReference type="Proteomes" id="UP000762676">
    <property type="component" value="Unassembled WGS sequence"/>
</dbReference>
<comment type="caution">
    <text evidence="2">The sequence shown here is derived from an EMBL/GenBank/DDBJ whole genome shotgun (WGS) entry which is preliminary data.</text>
</comment>
<proteinExistence type="predicted"/>
<gene>
    <name evidence="2" type="ORF">ElyMa_000041200</name>
</gene>
<dbReference type="EMBL" id="BMAT01000058">
    <property type="protein sequence ID" value="GFR58816.1"/>
    <property type="molecule type" value="Genomic_DNA"/>
</dbReference>
<sequence>MHSSDKSSEREEYRDSPTNQIYREQADEEDEEGANVPREEAGPFIIQQGNEPPCCISAGELNKFKPAGQIVQNRGNWNVCRFACQPSSRTTTAPDKDNEEGPLQDRAFRIMS</sequence>
<evidence type="ECO:0000313" key="3">
    <source>
        <dbReference type="Proteomes" id="UP000762676"/>
    </source>
</evidence>
<evidence type="ECO:0000313" key="2">
    <source>
        <dbReference type="EMBL" id="GFR58816.1"/>
    </source>
</evidence>
<feature type="region of interest" description="Disordered" evidence="1">
    <location>
        <begin position="1"/>
        <end position="49"/>
    </location>
</feature>
<evidence type="ECO:0000256" key="1">
    <source>
        <dbReference type="SAM" id="MobiDB-lite"/>
    </source>
</evidence>
<reference evidence="2 3" key="1">
    <citation type="journal article" date="2021" name="Elife">
        <title>Chloroplast acquisition without the gene transfer in kleptoplastic sea slugs, Plakobranchus ocellatus.</title>
        <authorList>
            <person name="Maeda T."/>
            <person name="Takahashi S."/>
            <person name="Yoshida T."/>
            <person name="Shimamura S."/>
            <person name="Takaki Y."/>
            <person name="Nagai Y."/>
            <person name="Toyoda A."/>
            <person name="Suzuki Y."/>
            <person name="Arimoto A."/>
            <person name="Ishii H."/>
            <person name="Satoh N."/>
            <person name="Nishiyama T."/>
            <person name="Hasebe M."/>
            <person name="Maruyama T."/>
            <person name="Minagawa J."/>
            <person name="Obokata J."/>
            <person name="Shigenobu S."/>
        </authorList>
    </citation>
    <scope>NUCLEOTIDE SEQUENCE [LARGE SCALE GENOMIC DNA]</scope>
</reference>
<protein>
    <submittedName>
        <fullName evidence="2">Uncharacterized protein</fullName>
    </submittedName>
</protein>
<name>A0AAV4EDR6_9GAST</name>
<accession>A0AAV4EDR6</accession>
<organism evidence="2 3">
    <name type="scientific">Elysia marginata</name>
    <dbReference type="NCBI Taxonomy" id="1093978"/>
    <lineage>
        <taxon>Eukaryota</taxon>
        <taxon>Metazoa</taxon>
        <taxon>Spiralia</taxon>
        <taxon>Lophotrochozoa</taxon>
        <taxon>Mollusca</taxon>
        <taxon>Gastropoda</taxon>
        <taxon>Heterobranchia</taxon>
        <taxon>Euthyneura</taxon>
        <taxon>Panpulmonata</taxon>
        <taxon>Sacoglossa</taxon>
        <taxon>Placobranchoidea</taxon>
        <taxon>Plakobranchidae</taxon>
        <taxon>Elysia</taxon>
    </lineage>
</organism>
<keyword evidence="3" id="KW-1185">Reference proteome</keyword>